<evidence type="ECO:0000313" key="3">
    <source>
        <dbReference type="EMBL" id="KAF3434776.1"/>
    </source>
</evidence>
<feature type="transmembrane region" description="Helical" evidence="1">
    <location>
        <begin position="211"/>
        <end position="231"/>
    </location>
</feature>
<feature type="chain" id="PRO_5035457970" evidence="2">
    <location>
        <begin position="23"/>
        <end position="256"/>
    </location>
</feature>
<proteinExistence type="predicted"/>
<dbReference type="EMBL" id="VOIH02000010">
    <property type="protein sequence ID" value="KAF3434776.1"/>
    <property type="molecule type" value="Genomic_DNA"/>
</dbReference>
<keyword evidence="1" id="KW-0472">Membrane</keyword>
<accession>A0A8K0DU09</accession>
<organism evidence="3 4">
    <name type="scientific">Rhamnella rubrinervis</name>
    <dbReference type="NCBI Taxonomy" id="2594499"/>
    <lineage>
        <taxon>Eukaryota</taxon>
        <taxon>Viridiplantae</taxon>
        <taxon>Streptophyta</taxon>
        <taxon>Embryophyta</taxon>
        <taxon>Tracheophyta</taxon>
        <taxon>Spermatophyta</taxon>
        <taxon>Magnoliopsida</taxon>
        <taxon>eudicotyledons</taxon>
        <taxon>Gunneridae</taxon>
        <taxon>Pentapetalae</taxon>
        <taxon>rosids</taxon>
        <taxon>fabids</taxon>
        <taxon>Rosales</taxon>
        <taxon>Rhamnaceae</taxon>
        <taxon>rhamnoid group</taxon>
        <taxon>Rhamneae</taxon>
        <taxon>Rhamnella</taxon>
    </lineage>
</organism>
<reference evidence="3" key="1">
    <citation type="submission" date="2020-03" db="EMBL/GenBank/DDBJ databases">
        <title>A high-quality chromosome-level genome assembly of a woody plant with both climbing and erect habits, Rhamnella rubrinervis.</title>
        <authorList>
            <person name="Lu Z."/>
            <person name="Yang Y."/>
            <person name="Zhu X."/>
            <person name="Sun Y."/>
        </authorList>
    </citation>
    <scope>NUCLEOTIDE SEQUENCE</scope>
    <source>
        <strain evidence="3">BYM</strain>
        <tissue evidence="3">Leaf</tissue>
    </source>
</reference>
<evidence type="ECO:0000313" key="4">
    <source>
        <dbReference type="Proteomes" id="UP000796880"/>
    </source>
</evidence>
<keyword evidence="2" id="KW-0732">Signal</keyword>
<keyword evidence="4" id="KW-1185">Reference proteome</keyword>
<gene>
    <name evidence="3" type="ORF">FNV43_RR21862</name>
</gene>
<name>A0A8K0DU09_9ROSA</name>
<dbReference type="AlphaFoldDB" id="A0A8K0DU09"/>
<evidence type="ECO:0000256" key="2">
    <source>
        <dbReference type="SAM" id="SignalP"/>
    </source>
</evidence>
<keyword evidence="1" id="KW-0812">Transmembrane</keyword>
<comment type="caution">
    <text evidence="3">The sequence shown here is derived from an EMBL/GenBank/DDBJ whole genome shotgun (WGS) entry which is preliminary data.</text>
</comment>
<dbReference type="Proteomes" id="UP000796880">
    <property type="component" value="Unassembled WGS sequence"/>
</dbReference>
<evidence type="ECO:0000256" key="1">
    <source>
        <dbReference type="SAM" id="Phobius"/>
    </source>
</evidence>
<sequence>MPRHRLNLAVGCPLVIYRITLGLICGGNLGSHVYNEAPSWYLAHLAGVFVYDKGHPTAGEYPVYNRAPSNLADALAHLADGYPVYNKRTPFGQLGRCIGNLTEEYHVYNKRHPSANVAMPDRLSRYNKRHRPTRRRFGLGIPYMTETPANFDLAHIWSMGIPYIIREYPSANLVDASAHLAKEYPVYNKRTPLGQFGRCLSIFDRGCIRGFLNLTAPLFMAAASVTVVALVDLSLAFLNLFNGAIVVGDGEEDGES</sequence>
<feature type="signal peptide" evidence="2">
    <location>
        <begin position="1"/>
        <end position="22"/>
    </location>
</feature>
<keyword evidence="1" id="KW-1133">Transmembrane helix</keyword>
<protein>
    <submittedName>
        <fullName evidence="3">Uncharacterized protein</fullName>
    </submittedName>
</protein>